<gene>
    <name evidence="1" type="ORF">BDN70DRAFT_458207</name>
</gene>
<protein>
    <recommendedName>
        <fullName evidence="3">BTB domain-containing protein</fullName>
    </recommendedName>
</protein>
<dbReference type="InterPro" id="IPR011333">
    <property type="entry name" value="SKP1/BTB/POZ_sf"/>
</dbReference>
<evidence type="ECO:0000313" key="1">
    <source>
        <dbReference type="EMBL" id="KAF9485785.1"/>
    </source>
</evidence>
<organism evidence="1 2">
    <name type="scientific">Pholiota conissans</name>
    <dbReference type="NCBI Taxonomy" id="109636"/>
    <lineage>
        <taxon>Eukaryota</taxon>
        <taxon>Fungi</taxon>
        <taxon>Dikarya</taxon>
        <taxon>Basidiomycota</taxon>
        <taxon>Agaricomycotina</taxon>
        <taxon>Agaricomycetes</taxon>
        <taxon>Agaricomycetidae</taxon>
        <taxon>Agaricales</taxon>
        <taxon>Agaricineae</taxon>
        <taxon>Strophariaceae</taxon>
        <taxon>Pholiota</taxon>
    </lineage>
</organism>
<evidence type="ECO:0008006" key="3">
    <source>
        <dbReference type="Google" id="ProtNLM"/>
    </source>
</evidence>
<dbReference type="AlphaFoldDB" id="A0A9P6D7G0"/>
<evidence type="ECO:0000313" key="2">
    <source>
        <dbReference type="Proteomes" id="UP000807469"/>
    </source>
</evidence>
<name>A0A9P6D7G0_9AGAR</name>
<dbReference type="Gene3D" id="3.30.710.10">
    <property type="entry name" value="Potassium Channel Kv1.1, Chain A"/>
    <property type="match status" value="1"/>
</dbReference>
<dbReference type="EMBL" id="MU155133">
    <property type="protein sequence ID" value="KAF9485785.1"/>
    <property type="molecule type" value="Genomic_DNA"/>
</dbReference>
<dbReference type="OrthoDB" id="3157337at2759"/>
<proteinExistence type="predicted"/>
<accession>A0A9P6D7G0</accession>
<dbReference type="SUPFAM" id="SSF54695">
    <property type="entry name" value="POZ domain"/>
    <property type="match status" value="1"/>
</dbReference>
<dbReference type="Proteomes" id="UP000807469">
    <property type="component" value="Unassembled WGS sequence"/>
</dbReference>
<reference evidence="1" key="1">
    <citation type="submission" date="2020-11" db="EMBL/GenBank/DDBJ databases">
        <authorList>
            <consortium name="DOE Joint Genome Institute"/>
            <person name="Ahrendt S."/>
            <person name="Riley R."/>
            <person name="Andreopoulos W."/>
            <person name="Labutti K."/>
            <person name="Pangilinan J."/>
            <person name="Ruiz-Duenas F.J."/>
            <person name="Barrasa J.M."/>
            <person name="Sanchez-Garcia M."/>
            <person name="Camarero S."/>
            <person name="Miyauchi S."/>
            <person name="Serrano A."/>
            <person name="Linde D."/>
            <person name="Babiker R."/>
            <person name="Drula E."/>
            <person name="Ayuso-Fernandez I."/>
            <person name="Pacheco R."/>
            <person name="Padilla G."/>
            <person name="Ferreira P."/>
            <person name="Barriuso J."/>
            <person name="Kellner H."/>
            <person name="Castanera R."/>
            <person name="Alfaro M."/>
            <person name="Ramirez L."/>
            <person name="Pisabarro A.G."/>
            <person name="Kuo A."/>
            <person name="Tritt A."/>
            <person name="Lipzen A."/>
            <person name="He G."/>
            <person name="Yan M."/>
            <person name="Ng V."/>
            <person name="Cullen D."/>
            <person name="Martin F."/>
            <person name="Rosso M.-N."/>
            <person name="Henrissat B."/>
            <person name="Hibbett D."/>
            <person name="Martinez A.T."/>
            <person name="Grigoriev I.V."/>
        </authorList>
    </citation>
    <scope>NUCLEOTIDE SEQUENCE</scope>
    <source>
        <strain evidence="1">CIRM-BRFM 674</strain>
    </source>
</reference>
<comment type="caution">
    <text evidence="1">The sequence shown here is derived from an EMBL/GenBank/DDBJ whole genome shotgun (WGS) entry which is preliminary data.</text>
</comment>
<keyword evidence="2" id="KW-1185">Reference proteome</keyword>
<sequence length="407" mass="45633">MVSFYIINPSHKLHFLSRLMLKGSKRILKGINTSSVATPSIAPSQDEEVKQRKRSKTNASSFIKSDLNSVPLEGFVRDPDYFQEDSEAGFCVFRVENTLFKVHKCYLLREPSTFQDMLSLPFVEGAADIPIPLYDTAEQFRDLLWALYAPPIEFASVPTEDSFKIERLLNIAELANKYCLVSYETWALQCILALAQNPMGFLRSAPSEVCARALNIAALTNHHELLDMVAQRLVARMLWTDVERGPILDVAESRGLRRLQGVAYYKEVIAMEQLSGFDGDETRAYFPPSVAAERRARFLAAHHSLVNLWECVRMAPPTFIDSGCTSHADCLAAWSEMWIDASSASQTMCHGQADVLGRLKTMMLLLKKSMKGPASPISMDCTLAALESITAMRDDIVAGLMDHFERY</sequence>